<dbReference type="PANTHER" id="PTHR43643:SF3">
    <property type="entry name" value="HISTIDINOL-PHOSPHATE AMINOTRANSFERASE"/>
    <property type="match status" value="1"/>
</dbReference>
<proteinExistence type="predicted"/>
<gene>
    <name evidence="6" type="ORF">METZ01_LOCUS55373</name>
</gene>
<dbReference type="Gene3D" id="3.40.640.10">
    <property type="entry name" value="Type I PLP-dependent aspartate aminotransferase-like (Major domain)"/>
    <property type="match status" value="1"/>
</dbReference>
<dbReference type="PANTHER" id="PTHR43643">
    <property type="entry name" value="HISTIDINOL-PHOSPHATE AMINOTRANSFERASE 2"/>
    <property type="match status" value="1"/>
</dbReference>
<sequence length="380" mass="40702">MIADRRHPYEEKALAQYRLAELTKSLPATVPFVGPETQERARGGPFDARIGANESVFGPSPMVVAAIAEAASAAWMYGDPENHVLHQAIAAHHGVEPGNIMVGEGIDGLLGYVVRMFVEPGDSVVTSQGAYPTFNYHVVGYDGQLVTVPYCDDREDGDALLAAAAECQAKLIYLANPDNPMGTWWGAEKVDDIISRVPAGALLVLDEAYGEFAEPGTLPEIDVSSDRVLRFRTFSKAYGLAGIRLGYVIGNADLVAEFNKVRNHFGVGRVVQAAGLAALADQSHLAWVIDQVKAARRRIVEIASDNGLTTVDSATNFVAVDCGRDGDFATRVLNSLVERGIFVRMPGVSPLNRCIRITAGLDHELDAFAAALPLSLADAN</sequence>
<dbReference type="InterPro" id="IPR004839">
    <property type="entry name" value="Aminotransferase_I/II_large"/>
</dbReference>
<dbReference type="InterPro" id="IPR015421">
    <property type="entry name" value="PyrdxlP-dep_Trfase_major"/>
</dbReference>
<accession>A0A381SGA6</accession>
<dbReference type="InterPro" id="IPR050106">
    <property type="entry name" value="HistidinolP_aminotransfase"/>
</dbReference>
<dbReference type="EMBL" id="UINC01003013">
    <property type="protein sequence ID" value="SVA02519.1"/>
    <property type="molecule type" value="Genomic_DNA"/>
</dbReference>
<evidence type="ECO:0000256" key="1">
    <source>
        <dbReference type="ARBA" id="ARBA00001933"/>
    </source>
</evidence>
<evidence type="ECO:0000256" key="2">
    <source>
        <dbReference type="ARBA" id="ARBA00022576"/>
    </source>
</evidence>
<dbReference type="SUPFAM" id="SSF53383">
    <property type="entry name" value="PLP-dependent transferases"/>
    <property type="match status" value="1"/>
</dbReference>
<protein>
    <recommendedName>
        <fullName evidence="5">Aminotransferase class I/classII large domain-containing protein</fullName>
    </recommendedName>
</protein>
<dbReference type="Pfam" id="PF00155">
    <property type="entry name" value="Aminotran_1_2"/>
    <property type="match status" value="1"/>
</dbReference>
<dbReference type="InterPro" id="IPR015422">
    <property type="entry name" value="PyrdxlP-dep_Trfase_small"/>
</dbReference>
<dbReference type="PROSITE" id="PS00599">
    <property type="entry name" value="AA_TRANSFER_CLASS_2"/>
    <property type="match status" value="1"/>
</dbReference>
<dbReference type="NCBIfam" id="NF006014">
    <property type="entry name" value="PRK08153.1"/>
    <property type="match status" value="1"/>
</dbReference>
<dbReference type="CDD" id="cd00609">
    <property type="entry name" value="AAT_like"/>
    <property type="match status" value="1"/>
</dbReference>
<dbReference type="GO" id="GO:0008483">
    <property type="term" value="F:transaminase activity"/>
    <property type="evidence" value="ECO:0007669"/>
    <property type="project" value="UniProtKB-KW"/>
</dbReference>
<dbReference type="AlphaFoldDB" id="A0A381SGA6"/>
<evidence type="ECO:0000256" key="4">
    <source>
        <dbReference type="ARBA" id="ARBA00022898"/>
    </source>
</evidence>
<keyword evidence="2" id="KW-0032">Aminotransferase</keyword>
<dbReference type="InterPro" id="IPR001917">
    <property type="entry name" value="Aminotrans_II_pyridoxalP_BS"/>
</dbReference>
<feature type="domain" description="Aminotransferase class I/classII large" evidence="5">
    <location>
        <begin position="51"/>
        <end position="370"/>
    </location>
</feature>
<keyword evidence="3" id="KW-0808">Transferase</keyword>
<reference evidence="6" key="1">
    <citation type="submission" date="2018-05" db="EMBL/GenBank/DDBJ databases">
        <authorList>
            <person name="Lanie J.A."/>
            <person name="Ng W.-L."/>
            <person name="Kazmierczak K.M."/>
            <person name="Andrzejewski T.M."/>
            <person name="Davidsen T.M."/>
            <person name="Wayne K.J."/>
            <person name="Tettelin H."/>
            <person name="Glass J.I."/>
            <person name="Rusch D."/>
            <person name="Podicherti R."/>
            <person name="Tsui H.-C.T."/>
            <person name="Winkler M.E."/>
        </authorList>
    </citation>
    <scope>NUCLEOTIDE SEQUENCE</scope>
</reference>
<dbReference type="Gene3D" id="3.90.1150.10">
    <property type="entry name" value="Aspartate Aminotransferase, domain 1"/>
    <property type="match status" value="1"/>
</dbReference>
<name>A0A381SGA6_9ZZZZ</name>
<comment type="cofactor">
    <cofactor evidence="1">
        <name>pyridoxal 5'-phosphate</name>
        <dbReference type="ChEBI" id="CHEBI:597326"/>
    </cofactor>
</comment>
<evidence type="ECO:0000256" key="3">
    <source>
        <dbReference type="ARBA" id="ARBA00022679"/>
    </source>
</evidence>
<dbReference type="GO" id="GO:0030170">
    <property type="term" value="F:pyridoxal phosphate binding"/>
    <property type="evidence" value="ECO:0007669"/>
    <property type="project" value="InterPro"/>
</dbReference>
<evidence type="ECO:0000313" key="6">
    <source>
        <dbReference type="EMBL" id="SVA02519.1"/>
    </source>
</evidence>
<evidence type="ECO:0000259" key="5">
    <source>
        <dbReference type="Pfam" id="PF00155"/>
    </source>
</evidence>
<keyword evidence="4" id="KW-0663">Pyridoxal phosphate</keyword>
<dbReference type="InterPro" id="IPR015424">
    <property type="entry name" value="PyrdxlP-dep_Trfase"/>
</dbReference>
<organism evidence="6">
    <name type="scientific">marine metagenome</name>
    <dbReference type="NCBI Taxonomy" id="408172"/>
    <lineage>
        <taxon>unclassified sequences</taxon>
        <taxon>metagenomes</taxon>
        <taxon>ecological metagenomes</taxon>
    </lineage>
</organism>